<name>E1RK09_METP4</name>
<gene>
    <name evidence="1" type="ordered locus">Mpet_0965</name>
</gene>
<dbReference type="AlphaFoldDB" id="E1RK09"/>
<dbReference type="RefSeq" id="WP_013328910.1">
    <property type="nucleotide sequence ID" value="NC_014507.1"/>
</dbReference>
<proteinExistence type="predicted"/>
<dbReference type="HOGENOM" id="CLU_755688_0_0_2"/>
<organism evidence="1 2">
    <name type="scientific">Methanolacinia petrolearia (strain DSM 11571 / OCM 486 / SEBR 4847)</name>
    <name type="common">Methanoplanus petrolearius</name>
    <dbReference type="NCBI Taxonomy" id="679926"/>
    <lineage>
        <taxon>Archaea</taxon>
        <taxon>Methanobacteriati</taxon>
        <taxon>Methanobacteriota</taxon>
        <taxon>Stenosarchaea group</taxon>
        <taxon>Methanomicrobia</taxon>
        <taxon>Methanomicrobiales</taxon>
        <taxon>Methanomicrobiaceae</taxon>
        <taxon>Methanolacinia</taxon>
    </lineage>
</organism>
<dbReference type="KEGG" id="mpi:Mpet_0965"/>
<sequence precursor="true">MVYLKKIYIFILLVFLVLVATGAATDPVDNNGKPIAEYLSDAFEAETGHFSVPANFTYMGLDGECLYYRDYISTDYRMGDYYISVSIPDDFSDPVLADGTYWVDTCNARCSESYGFEITISSIPQCGGDYNGIYTCCPSAEILAECQNSSDGSGCSGCTRPTCEAANGVLACCPSEEGLDSCMLSSSVSCPTCSSGCSGCIYPTLENWLNYYNSIGVVKVAGAEFDPSIGKTVFGRYLGDGEAGSYQNIADDVGANKFYINVEGLSEEEIQALNDIFTRAAGKDAAENGGSIFVTERPPADRNDVFWEGKTGFAREMKILTDEFKGVVTEEPVPVTGPNGVTRYLYEVEIPTAAEIINTIIMCALI</sequence>
<accession>E1RK09</accession>
<dbReference type="Proteomes" id="UP000006565">
    <property type="component" value="Chromosome"/>
</dbReference>
<dbReference type="EMBL" id="CP002117">
    <property type="protein sequence ID" value="ADN35732.1"/>
    <property type="molecule type" value="Genomic_DNA"/>
</dbReference>
<evidence type="ECO:0000313" key="1">
    <source>
        <dbReference type="EMBL" id="ADN35732.1"/>
    </source>
</evidence>
<keyword evidence="2" id="KW-1185">Reference proteome</keyword>
<reference evidence="1 2" key="1">
    <citation type="journal article" date="2010" name="Stand. Genomic Sci.">
        <title>Complete genome sequence of Methanoplanus petrolearius type strain (SEBR 4847).</title>
        <authorList>
            <person name="Brambilla E."/>
            <person name="Djao O.D."/>
            <person name="Daligault H."/>
            <person name="Lapidus A."/>
            <person name="Lucas S."/>
            <person name="Hammon N."/>
            <person name="Nolan M."/>
            <person name="Tice H."/>
            <person name="Cheng J.F."/>
            <person name="Han C."/>
            <person name="Tapia R."/>
            <person name="Goodwin L."/>
            <person name="Pitluck S."/>
            <person name="Liolios K."/>
            <person name="Ivanova N."/>
            <person name="Mavromatis K."/>
            <person name="Mikhailova N."/>
            <person name="Pati A."/>
            <person name="Chen A."/>
            <person name="Palaniappan K."/>
            <person name="Land M."/>
            <person name="Hauser L."/>
            <person name="Chang Y.J."/>
            <person name="Jeffries C.D."/>
            <person name="Rohde M."/>
            <person name="Spring S."/>
            <person name="Sikorski J."/>
            <person name="Goker M."/>
            <person name="Woyke T."/>
            <person name="Bristow J."/>
            <person name="Eisen J.A."/>
            <person name="Markowitz V."/>
            <person name="Hugenholtz P."/>
            <person name="Kyrpides N.C."/>
            <person name="Klenk H.P."/>
        </authorList>
    </citation>
    <scope>NUCLEOTIDE SEQUENCE [LARGE SCALE GENOMIC DNA]</scope>
    <source>
        <strain evidence="2">DSM 11571 / OCM 486 / SEBR 4847</strain>
    </source>
</reference>
<dbReference type="STRING" id="679926.Mpet_0965"/>
<dbReference type="GeneID" id="41351134"/>
<protein>
    <submittedName>
        <fullName evidence="1">Uncharacterized protein</fullName>
    </submittedName>
</protein>
<evidence type="ECO:0000313" key="2">
    <source>
        <dbReference type="Proteomes" id="UP000006565"/>
    </source>
</evidence>